<protein>
    <submittedName>
        <fullName evidence="1">Uncharacterized protein</fullName>
    </submittedName>
</protein>
<comment type="caution">
    <text evidence="1">The sequence shown here is derived from an EMBL/GenBank/DDBJ whole genome shotgun (WGS) entry which is preliminary data.</text>
</comment>
<sequence>MERCPSPCGHGTHSYAEKLDLTTEQLRTLVDEHKGLREIKEKWHESEPRVVKVYELNAANIIRNLPNAGSRNGKEFPDLIIKTFRTANGGTDMPARREVGALRWLNKLGCEHAPTLLRTFKIKKKHFRIHVVVMKKIEGVTLSDCYRMTNAERLKVRSAFAVAVRAVAKCQIYNGSPALRNLMYSAEDDRCYIIDYERTEFGDVAIFRMELGLWGLF</sequence>
<proteinExistence type="predicted"/>
<dbReference type="EMBL" id="JAUTXU010000273">
    <property type="protein sequence ID" value="KAK3691177.1"/>
    <property type="molecule type" value="Genomic_DNA"/>
</dbReference>
<keyword evidence="2" id="KW-1185">Reference proteome</keyword>
<accession>A0ACC3MHE9</accession>
<evidence type="ECO:0000313" key="2">
    <source>
        <dbReference type="Proteomes" id="UP001281147"/>
    </source>
</evidence>
<evidence type="ECO:0000313" key="1">
    <source>
        <dbReference type="EMBL" id="KAK3691177.1"/>
    </source>
</evidence>
<reference evidence="1" key="1">
    <citation type="submission" date="2023-07" db="EMBL/GenBank/DDBJ databases">
        <title>Black Yeasts Isolated from many extreme environments.</title>
        <authorList>
            <person name="Coleine C."/>
            <person name="Stajich J.E."/>
            <person name="Selbmann L."/>
        </authorList>
    </citation>
    <scope>NUCLEOTIDE SEQUENCE</scope>
    <source>
        <strain evidence="1">CCFEE 5714</strain>
    </source>
</reference>
<dbReference type="Proteomes" id="UP001281147">
    <property type="component" value="Unassembled WGS sequence"/>
</dbReference>
<name>A0ACC3MHE9_9PEZI</name>
<gene>
    <name evidence="1" type="ORF">LTR37_018832</name>
</gene>
<organism evidence="1 2">
    <name type="scientific">Vermiconidia calcicola</name>
    <dbReference type="NCBI Taxonomy" id="1690605"/>
    <lineage>
        <taxon>Eukaryota</taxon>
        <taxon>Fungi</taxon>
        <taxon>Dikarya</taxon>
        <taxon>Ascomycota</taxon>
        <taxon>Pezizomycotina</taxon>
        <taxon>Dothideomycetes</taxon>
        <taxon>Dothideomycetidae</taxon>
        <taxon>Mycosphaerellales</taxon>
        <taxon>Extremaceae</taxon>
        <taxon>Vermiconidia</taxon>
    </lineage>
</organism>